<dbReference type="OrthoDB" id="9773856at2"/>
<keyword evidence="1" id="KW-0378">Hydrolase</keyword>
<dbReference type="RefSeq" id="WP_086967279.1">
    <property type="nucleotide sequence ID" value="NZ_FCOJ02000013.1"/>
</dbReference>
<dbReference type="Gene3D" id="3.60.21.10">
    <property type="match status" value="1"/>
</dbReference>
<dbReference type="Pfam" id="PF00149">
    <property type="entry name" value="Metallophos"/>
    <property type="match status" value="1"/>
</dbReference>
<dbReference type="SUPFAM" id="SSF56300">
    <property type="entry name" value="Metallo-dependent phosphatases"/>
    <property type="match status" value="1"/>
</dbReference>
<sequence>MRFIHAADIHLDSPLHGLSAYADAPADMLRSATREAFSKLVSVAVDEQVDFMVIAGDLYDGTWRDHNTGIFFCREMGRLRRAGIPVYVLFGNHDAESEMTSQLQLPDNVHTFATRKPQTFRIDDLKVALHGHSFKEKAVTTNLVTAYPPPVAGYFNIGVLHTALEGGSMHASYAPCSVAELHAKEYHYWALGHVHDYAIWQDASTIVFPGNLQGRNIRETGRRGAVIVTVSDTEEVSVERLFIDVLRWEAVTVDASQASTLDEVALAAGRALEALVESSASPVPHAVRVTISGATKAHGELFGREAQLRAEVLAQIAAISHDRLWLEKVKIATEPLAHSEPATGRTDALADLHGLLIEAESDPEFLSMLKERLIALASQAPSELQKCVPELEHVRNGELAKLVAEVRSGLIAQLSDAG</sequence>
<evidence type="ECO:0000259" key="2">
    <source>
        <dbReference type="Pfam" id="PF00149"/>
    </source>
</evidence>
<dbReference type="InterPro" id="IPR041796">
    <property type="entry name" value="Mre11_N"/>
</dbReference>
<dbReference type="Proteomes" id="UP000054596">
    <property type="component" value="Unassembled WGS sequence"/>
</dbReference>
<dbReference type="PANTHER" id="PTHR30337:SF7">
    <property type="entry name" value="PHOSPHOESTERASE"/>
    <property type="match status" value="1"/>
</dbReference>
<evidence type="ECO:0000313" key="3">
    <source>
        <dbReference type="EMBL" id="SAK57100.1"/>
    </source>
</evidence>
<dbReference type="InterPro" id="IPR004843">
    <property type="entry name" value="Calcineurin-like_PHP"/>
</dbReference>
<comment type="caution">
    <text evidence="3">The sequence shown here is derived from an EMBL/GenBank/DDBJ whole genome shotgun (WGS) entry which is preliminary data.</text>
</comment>
<dbReference type="PANTHER" id="PTHR30337">
    <property type="entry name" value="COMPONENT OF ATP-DEPENDENT DSDNA EXONUCLEASE"/>
    <property type="match status" value="1"/>
</dbReference>
<dbReference type="InterPro" id="IPR014576">
    <property type="entry name" value="Pesterase_YhaO"/>
</dbReference>
<keyword evidence="4" id="KW-1185">Reference proteome</keyword>
<evidence type="ECO:0000313" key="4">
    <source>
        <dbReference type="Proteomes" id="UP000054596"/>
    </source>
</evidence>
<dbReference type="GO" id="GO:0016787">
    <property type="term" value="F:hydrolase activity"/>
    <property type="evidence" value="ECO:0007669"/>
    <property type="project" value="UniProtKB-KW"/>
</dbReference>
<dbReference type="AlphaFoldDB" id="A0A158AH68"/>
<name>A0A158AH68_9BURK</name>
<reference evidence="3" key="1">
    <citation type="submission" date="2016-01" db="EMBL/GenBank/DDBJ databases">
        <authorList>
            <person name="Peeters C."/>
        </authorList>
    </citation>
    <scope>NUCLEOTIDE SEQUENCE [LARGE SCALE GENOMIC DNA]</scope>
    <source>
        <strain evidence="3">LMG 29325</strain>
    </source>
</reference>
<protein>
    <submittedName>
        <fullName evidence="3">Metallophosphoesterase</fullName>
    </submittedName>
</protein>
<dbReference type="STRING" id="1777143.AWB82_02337"/>
<dbReference type="PIRSF" id="PIRSF033091">
    <property type="entry name" value="Pesterase_YhaO"/>
    <property type="match status" value="1"/>
</dbReference>
<dbReference type="CDD" id="cd00840">
    <property type="entry name" value="MPP_Mre11_N"/>
    <property type="match status" value="1"/>
</dbReference>
<dbReference type="InterPro" id="IPR029052">
    <property type="entry name" value="Metallo-depent_PP-like"/>
</dbReference>
<dbReference type="InterPro" id="IPR050535">
    <property type="entry name" value="DNA_Repair-Maintenance_Comp"/>
</dbReference>
<accession>A0A158AH68</accession>
<proteinExistence type="predicted"/>
<organism evidence="3 4">
    <name type="scientific">Caballeronia glebae</name>
    <dbReference type="NCBI Taxonomy" id="1777143"/>
    <lineage>
        <taxon>Bacteria</taxon>
        <taxon>Pseudomonadati</taxon>
        <taxon>Pseudomonadota</taxon>
        <taxon>Betaproteobacteria</taxon>
        <taxon>Burkholderiales</taxon>
        <taxon>Burkholderiaceae</taxon>
        <taxon>Caballeronia</taxon>
    </lineage>
</organism>
<feature type="domain" description="Calcineurin-like phosphoesterase" evidence="2">
    <location>
        <begin position="1"/>
        <end position="196"/>
    </location>
</feature>
<dbReference type="EMBL" id="FCOJ02000013">
    <property type="protein sequence ID" value="SAK57100.1"/>
    <property type="molecule type" value="Genomic_DNA"/>
</dbReference>
<gene>
    <name evidence="3" type="ORF">AWB82_02337</name>
</gene>
<evidence type="ECO:0000256" key="1">
    <source>
        <dbReference type="ARBA" id="ARBA00022801"/>
    </source>
</evidence>